<feature type="chain" id="PRO_5037847488" evidence="1">
    <location>
        <begin position="24"/>
        <end position="161"/>
    </location>
</feature>
<keyword evidence="2" id="KW-1185">Reference proteome</keyword>
<accession>A0A915MM42</accession>
<reference evidence="3" key="1">
    <citation type="submission" date="2022-11" db="UniProtKB">
        <authorList>
            <consortium name="WormBaseParasite"/>
        </authorList>
    </citation>
    <scope>IDENTIFICATION</scope>
</reference>
<organism evidence="2 3">
    <name type="scientific">Meloidogyne javanica</name>
    <name type="common">Root-knot nematode worm</name>
    <dbReference type="NCBI Taxonomy" id="6303"/>
    <lineage>
        <taxon>Eukaryota</taxon>
        <taxon>Metazoa</taxon>
        <taxon>Ecdysozoa</taxon>
        <taxon>Nematoda</taxon>
        <taxon>Chromadorea</taxon>
        <taxon>Rhabditida</taxon>
        <taxon>Tylenchina</taxon>
        <taxon>Tylenchomorpha</taxon>
        <taxon>Tylenchoidea</taxon>
        <taxon>Meloidogynidae</taxon>
        <taxon>Meloidogyninae</taxon>
        <taxon>Meloidogyne</taxon>
        <taxon>Meloidogyne incognita group</taxon>
    </lineage>
</organism>
<keyword evidence="1" id="KW-0732">Signal</keyword>
<protein>
    <submittedName>
        <fullName evidence="3">Uncharacterized protein</fullName>
    </submittedName>
</protein>
<evidence type="ECO:0000256" key="1">
    <source>
        <dbReference type="SAM" id="SignalP"/>
    </source>
</evidence>
<name>A0A915MM42_MELJA</name>
<dbReference type="AlphaFoldDB" id="A0A915MM42"/>
<sequence>MQFGVLFLLLILFFNQIPHFASNDCYHEFIVFSLDNQQNNTLEKDFTFLDDSKSCDQFLTNLLPMEDDKDGKRQIPNCPDDLLEVDLMPYSVFPDGQNILPYVKLNISFVARSSKIQEIYFQFRCLYSPNKEDYLCHKKEILIRKWGRMIWPCRRLRIGDY</sequence>
<dbReference type="Proteomes" id="UP000887561">
    <property type="component" value="Unplaced"/>
</dbReference>
<evidence type="ECO:0000313" key="3">
    <source>
        <dbReference type="WBParaSite" id="scaffold46621_cov315.g24575"/>
    </source>
</evidence>
<feature type="signal peptide" evidence="1">
    <location>
        <begin position="1"/>
        <end position="23"/>
    </location>
</feature>
<proteinExistence type="predicted"/>
<evidence type="ECO:0000313" key="2">
    <source>
        <dbReference type="Proteomes" id="UP000887561"/>
    </source>
</evidence>
<dbReference type="WBParaSite" id="scaffold46621_cov315.g24575">
    <property type="protein sequence ID" value="scaffold46621_cov315.g24575"/>
    <property type="gene ID" value="scaffold46621_cov315.g24575"/>
</dbReference>